<feature type="compositionally biased region" description="Low complexity" evidence="7">
    <location>
        <begin position="1"/>
        <end position="32"/>
    </location>
</feature>
<dbReference type="FunFam" id="1.10.10.60:FF:000160">
    <property type="entry name" value="MYB-like transcription factor"/>
    <property type="match status" value="1"/>
</dbReference>
<dbReference type="PANTHER" id="PTHR31342">
    <property type="entry name" value="PROTEIN CHUP1, CHLOROPLASTIC"/>
    <property type="match status" value="1"/>
</dbReference>
<dbReference type="GO" id="GO:0030154">
    <property type="term" value="P:cell differentiation"/>
    <property type="evidence" value="ECO:0007669"/>
    <property type="project" value="UniProtKB-ARBA"/>
</dbReference>
<evidence type="ECO:0000256" key="5">
    <source>
        <dbReference type="ARBA" id="ARBA00023163"/>
    </source>
</evidence>
<dbReference type="GO" id="GO:0072699">
    <property type="term" value="P:protein localization to cortical microtubule cytoskeleton"/>
    <property type="evidence" value="ECO:0007669"/>
    <property type="project" value="TreeGrafter"/>
</dbReference>
<evidence type="ECO:0000313" key="10">
    <source>
        <dbReference type="Proteomes" id="UP001055439"/>
    </source>
</evidence>
<comment type="subcellular location">
    <subcellularLocation>
        <location evidence="1">Nucleus</location>
    </subcellularLocation>
</comment>
<name>A0A9E7I4C9_9LILI</name>
<protein>
    <submittedName>
        <fullName evidence="9">Chloroplast unusual positioning protein</fullName>
    </submittedName>
</protein>
<dbReference type="GO" id="GO:0009653">
    <property type="term" value="P:anatomical structure morphogenesis"/>
    <property type="evidence" value="ECO:0007669"/>
    <property type="project" value="UniProtKB-ARBA"/>
</dbReference>
<dbReference type="Gene3D" id="1.10.287.1490">
    <property type="match status" value="1"/>
</dbReference>
<dbReference type="CDD" id="cd00167">
    <property type="entry name" value="SANT"/>
    <property type="match status" value="1"/>
</dbReference>
<evidence type="ECO:0000256" key="4">
    <source>
        <dbReference type="ARBA" id="ARBA00023125"/>
    </source>
</evidence>
<dbReference type="Pfam" id="PF00249">
    <property type="entry name" value="Myb_DNA-binding"/>
    <property type="match status" value="1"/>
</dbReference>
<keyword evidence="2" id="KW-0805">Transcription regulation</keyword>
<evidence type="ECO:0000256" key="3">
    <source>
        <dbReference type="ARBA" id="ARBA00023054"/>
    </source>
</evidence>
<keyword evidence="10" id="KW-1185">Reference proteome</keyword>
<dbReference type="GO" id="GO:0090558">
    <property type="term" value="P:plant epidermis development"/>
    <property type="evidence" value="ECO:0007669"/>
    <property type="project" value="UniProtKB-ARBA"/>
</dbReference>
<evidence type="ECO:0000256" key="7">
    <source>
        <dbReference type="SAM" id="MobiDB-lite"/>
    </source>
</evidence>
<gene>
    <name evidence="9" type="ORF">MUK42_25038</name>
</gene>
<accession>A0A9E7I4C9</accession>
<keyword evidence="5" id="KW-0804">Transcription</keyword>
<evidence type="ECO:0000256" key="2">
    <source>
        <dbReference type="ARBA" id="ARBA00023015"/>
    </source>
</evidence>
<dbReference type="SUPFAM" id="SSF46689">
    <property type="entry name" value="Homeodomain-like"/>
    <property type="match status" value="1"/>
</dbReference>
<dbReference type="SMART" id="SM00717">
    <property type="entry name" value="SANT"/>
    <property type="match status" value="1"/>
</dbReference>
<dbReference type="InterPro" id="IPR001005">
    <property type="entry name" value="SANT/Myb"/>
</dbReference>
<dbReference type="InterPro" id="IPR009057">
    <property type="entry name" value="Homeodomain-like_sf"/>
</dbReference>
<dbReference type="AlphaFoldDB" id="A0A9E7I4C9"/>
<dbReference type="InterPro" id="IPR040265">
    <property type="entry name" value="CHUP1/IPGA1-like"/>
</dbReference>
<evidence type="ECO:0000256" key="1">
    <source>
        <dbReference type="ARBA" id="ARBA00004123"/>
    </source>
</evidence>
<keyword evidence="6" id="KW-0539">Nucleus</keyword>
<organism evidence="9 10">
    <name type="scientific">Musa troglodytarum</name>
    <name type="common">fe'i banana</name>
    <dbReference type="NCBI Taxonomy" id="320322"/>
    <lineage>
        <taxon>Eukaryota</taxon>
        <taxon>Viridiplantae</taxon>
        <taxon>Streptophyta</taxon>
        <taxon>Embryophyta</taxon>
        <taxon>Tracheophyta</taxon>
        <taxon>Spermatophyta</taxon>
        <taxon>Magnoliopsida</taxon>
        <taxon>Liliopsida</taxon>
        <taxon>Zingiberales</taxon>
        <taxon>Musaceae</taxon>
        <taxon>Musa</taxon>
    </lineage>
</organism>
<sequence length="458" mass="51022">MGFRRSPATPKTATPRRSPSSSPVSQKPSPVAEGGQQTTAAALARSFGVYFPRTSCQVQPPPPYVAELLRLVEELQEKVSRLRTQLLEQKLLRETVAIVPFLEKEIADKREELVRAGDRIERLEAENRALKDEVEGLSSEIRSGEEENQRRERRINDLEKELDELKKAASEQGNGNSRRLCAGTGEIDECSSSQRFQGLIDASARSNLIKSLRKPPKSANIVPNQEVQRPECRNPKADGGRCFLDSSPYAIHLVFSWVTAAGPAVGSVRDDIGHGGPTRVSQPGGTGQRRACGSLATTRQLRLPRMPPPPAVLELTRPRPVPRGLLLYNIHDLSFFVHGRLPLCSWPQLPLLLPCPNCRGYLGKWVPGVGPAGSYHGQPPKEAAQDVEAVRVRSSVAWEFIDMTEQEEDLIYRMYRLVGDRWDLIAGRIPGRKPEEIERFWIMRHGEGFTAKRHGGYS</sequence>
<keyword evidence="3" id="KW-0175">Coiled coil</keyword>
<dbReference type="Gene3D" id="1.10.10.60">
    <property type="entry name" value="Homeodomain-like"/>
    <property type="match status" value="1"/>
</dbReference>
<evidence type="ECO:0000313" key="9">
    <source>
        <dbReference type="EMBL" id="URE45865.1"/>
    </source>
</evidence>
<evidence type="ECO:0000259" key="8">
    <source>
        <dbReference type="PROSITE" id="PS50090"/>
    </source>
</evidence>
<keyword evidence="4" id="KW-0238">DNA-binding</keyword>
<dbReference type="PANTHER" id="PTHR31342:SF18">
    <property type="entry name" value="OS01G0651932 PROTEIN"/>
    <property type="match status" value="1"/>
</dbReference>
<feature type="compositionally biased region" description="Basic and acidic residues" evidence="7">
    <location>
        <begin position="142"/>
        <end position="153"/>
    </location>
</feature>
<dbReference type="GO" id="GO:0055028">
    <property type="term" value="C:cortical microtubule"/>
    <property type="evidence" value="ECO:0007669"/>
    <property type="project" value="TreeGrafter"/>
</dbReference>
<dbReference type="GO" id="GO:0003677">
    <property type="term" value="F:DNA binding"/>
    <property type="evidence" value="ECO:0007669"/>
    <property type="project" value="UniProtKB-KW"/>
</dbReference>
<feature type="domain" description="Myb-like" evidence="8">
    <location>
        <begin position="404"/>
        <end position="441"/>
    </location>
</feature>
<dbReference type="OrthoDB" id="696607at2759"/>
<dbReference type="EMBL" id="CP097511">
    <property type="protein sequence ID" value="URE45865.1"/>
    <property type="molecule type" value="Genomic_DNA"/>
</dbReference>
<reference evidence="9" key="1">
    <citation type="submission" date="2022-05" db="EMBL/GenBank/DDBJ databases">
        <title>The Musa troglodytarum L. genome provides insights into the mechanism of non-climacteric behaviour and enrichment of carotenoids.</title>
        <authorList>
            <person name="Wang J."/>
        </authorList>
    </citation>
    <scope>NUCLEOTIDE SEQUENCE</scope>
    <source>
        <tissue evidence="9">Leaf</tissue>
    </source>
</reference>
<dbReference type="Proteomes" id="UP001055439">
    <property type="component" value="Chromosome 9"/>
</dbReference>
<feature type="region of interest" description="Disordered" evidence="7">
    <location>
        <begin position="134"/>
        <end position="153"/>
    </location>
</feature>
<dbReference type="GO" id="GO:0005634">
    <property type="term" value="C:nucleus"/>
    <property type="evidence" value="ECO:0007669"/>
    <property type="project" value="UniProtKB-SubCell"/>
</dbReference>
<feature type="region of interest" description="Disordered" evidence="7">
    <location>
        <begin position="1"/>
        <end position="38"/>
    </location>
</feature>
<dbReference type="PROSITE" id="PS50090">
    <property type="entry name" value="MYB_LIKE"/>
    <property type="match status" value="1"/>
</dbReference>
<proteinExistence type="predicted"/>
<evidence type="ECO:0000256" key="6">
    <source>
        <dbReference type="ARBA" id="ARBA00023242"/>
    </source>
</evidence>
<dbReference type="GO" id="GO:0048731">
    <property type="term" value="P:system development"/>
    <property type="evidence" value="ECO:0007669"/>
    <property type="project" value="UniProtKB-ARBA"/>
</dbReference>